<feature type="repeat" description="WD" evidence="5">
    <location>
        <begin position="147"/>
        <end position="180"/>
    </location>
</feature>
<evidence type="ECO:0000256" key="2">
    <source>
        <dbReference type="ARBA" id="ARBA00022574"/>
    </source>
</evidence>
<dbReference type="EMBL" id="BPLQ01013699">
    <property type="protein sequence ID" value="GIY74134.1"/>
    <property type="molecule type" value="Genomic_DNA"/>
</dbReference>
<comment type="subcellular location">
    <subcellularLocation>
        <location evidence="1">Nucleus</location>
        <location evidence="1">Nucleolus</location>
    </subcellularLocation>
</comment>
<accession>A0AAV4VX04</accession>
<feature type="repeat" description="WD" evidence="5">
    <location>
        <begin position="605"/>
        <end position="646"/>
    </location>
</feature>
<evidence type="ECO:0000259" key="6">
    <source>
        <dbReference type="Pfam" id="PF08625"/>
    </source>
</evidence>
<feature type="repeat" description="WD" evidence="5">
    <location>
        <begin position="647"/>
        <end position="679"/>
    </location>
</feature>
<name>A0AAV4VX04_9ARAC</name>
<dbReference type="GO" id="GO:0032040">
    <property type="term" value="C:small-subunit processome"/>
    <property type="evidence" value="ECO:0007669"/>
    <property type="project" value="InterPro"/>
</dbReference>
<dbReference type="GO" id="GO:0000472">
    <property type="term" value="P:endonucleolytic cleavage to generate mature 5'-end of SSU-rRNA from (SSU-rRNA, 5.8S rRNA, LSU-rRNA)"/>
    <property type="evidence" value="ECO:0007669"/>
    <property type="project" value="TreeGrafter"/>
</dbReference>
<feature type="repeat" description="WD" evidence="5">
    <location>
        <begin position="233"/>
        <end position="274"/>
    </location>
</feature>
<dbReference type="InterPro" id="IPR036322">
    <property type="entry name" value="WD40_repeat_dom_sf"/>
</dbReference>
<evidence type="ECO:0000256" key="1">
    <source>
        <dbReference type="ARBA" id="ARBA00004604"/>
    </source>
</evidence>
<feature type="repeat" description="WD" evidence="5">
    <location>
        <begin position="423"/>
        <end position="465"/>
    </location>
</feature>
<dbReference type="Gene3D" id="2.130.10.10">
    <property type="entry name" value="YVTN repeat-like/Quinoprotein amine dehydrogenase"/>
    <property type="match status" value="5"/>
</dbReference>
<reference evidence="7 8" key="1">
    <citation type="submission" date="2021-06" db="EMBL/GenBank/DDBJ databases">
        <title>Caerostris darwini draft genome.</title>
        <authorList>
            <person name="Kono N."/>
            <person name="Arakawa K."/>
        </authorList>
    </citation>
    <scope>NUCLEOTIDE SEQUENCE [LARGE SCALE GENOMIC DNA]</scope>
</reference>
<dbReference type="GO" id="GO:0000480">
    <property type="term" value="P:endonucleolytic cleavage in 5'-ETS of tricistronic rRNA transcript (SSU-rRNA, 5.8S rRNA, LSU-rRNA)"/>
    <property type="evidence" value="ECO:0007669"/>
    <property type="project" value="TreeGrafter"/>
</dbReference>
<keyword evidence="2 5" id="KW-0853">WD repeat</keyword>
<dbReference type="PRINTS" id="PR00320">
    <property type="entry name" value="GPROTEINBRPT"/>
</dbReference>
<evidence type="ECO:0000256" key="4">
    <source>
        <dbReference type="ARBA" id="ARBA00023242"/>
    </source>
</evidence>
<dbReference type="GO" id="GO:0034511">
    <property type="term" value="F:U3 snoRNA binding"/>
    <property type="evidence" value="ECO:0007669"/>
    <property type="project" value="TreeGrafter"/>
</dbReference>
<evidence type="ECO:0000256" key="5">
    <source>
        <dbReference type="PROSITE-ProRule" id="PRU00221"/>
    </source>
</evidence>
<dbReference type="CDD" id="cd00200">
    <property type="entry name" value="WD40"/>
    <property type="match status" value="2"/>
</dbReference>
<dbReference type="PROSITE" id="PS50294">
    <property type="entry name" value="WD_REPEATS_REGION"/>
    <property type="match status" value="6"/>
</dbReference>
<keyword evidence="3" id="KW-0677">Repeat</keyword>
<dbReference type="GO" id="GO:0030686">
    <property type="term" value="C:90S preribosome"/>
    <property type="evidence" value="ECO:0007669"/>
    <property type="project" value="TreeGrafter"/>
</dbReference>
<dbReference type="InterPro" id="IPR020472">
    <property type="entry name" value="WD40_PAC1"/>
</dbReference>
<dbReference type="InterPro" id="IPR015943">
    <property type="entry name" value="WD40/YVTN_repeat-like_dom_sf"/>
</dbReference>
<evidence type="ECO:0000313" key="8">
    <source>
        <dbReference type="Proteomes" id="UP001054837"/>
    </source>
</evidence>
<feature type="repeat" description="WD" evidence="5">
    <location>
        <begin position="565"/>
        <end position="604"/>
    </location>
</feature>
<proteinExistence type="predicted"/>
<keyword evidence="4" id="KW-0539">Nucleus</keyword>
<gene>
    <name evidence="7" type="primary">Tbl3</name>
    <name evidence="7" type="ORF">CDAR_400331</name>
</gene>
<feature type="repeat" description="WD" evidence="5">
    <location>
        <begin position="523"/>
        <end position="564"/>
    </location>
</feature>
<dbReference type="PROSITE" id="PS00678">
    <property type="entry name" value="WD_REPEATS_1"/>
    <property type="match status" value="3"/>
</dbReference>
<dbReference type="InterPro" id="IPR013934">
    <property type="entry name" value="Utp13_C"/>
</dbReference>
<dbReference type="InterPro" id="IPR001680">
    <property type="entry name" value="WD40_rpt"/>
</dbReference>
<evidence type="ECO:0000313" key="7">
    <source>
        <dbReference type="EMBL" id="GIY74134.1"/>
    </source>
</evidence>
<dbReference type="Proteomes" id="UP001054837">
    <property type="component" value="Unassembled WGS sequence"/>
</dbReference>
<feature type="repeat" description="WD" evidence="5">
    <location>
        <begin position="470"/>
        <end position="512"/>
    </location>
</feature>
<dbReference type="AlphaFoldDB" id="A0AAV4VX04"/>
<dbReference type="Pfam" id="PF00400">
    <property type="entry name" value="WD40"/>
    <property type="match status" value="9"/>
</dbReference>
<organism evidence="7 8">
    <name type="scientific">Caerostris darwini</name>
    <dbReference type="NCBI Taxonomy" id="1538125"/>
    <lineage>
        <taxon>Eukaryota</taxon>
        <taxon>Metazoa</taxon>
        <taxon>Ecdysozoa</taxon>
        <taxon>Arthropoda</taxon>
        <taxon>Chelicerata</taxon>
        <taxon>Arachnida</taxon>
        <taxon>Araneae</taxon>
        <taxon>Araneomorphae</taxon>
        <taxon>Entelegynae</taxon>
        <taxon>Araneoidea</taxon>
        <taxon>Araneidae</taxon>
        <taxon>Caerostris</taxon>
    </lineage>
</organism>
<evidence type="ECO:0000256" key="3">
    <source>
        <dbReference type="ARBA" id="ARBA00022737"/>
    </source>
</evidence>
<dbReference type="SMART" id="SM00320">
    <property type="entry name" value="WD40"/>
    <property type="match status" value="10"/>
</dbReference>
<keyword evidence="8" id="KW-1185">Reference proteome</keyword>
<dbReference type="PANTHER" id="PTHR19854">
    <property type="entry name" value="TRANSDUCIN BETA-LIKE 3"/>
    <property type="match status" value="1"/>
</dbReference>
<comment type="caution">
    <text evidence="7">The sequence shown here is derived from an EMBL/GenBank/DDBJ whole genome shotgun (WGS) entry which is preliminary data.</text>
</comment>
<sequence length="832" mass="94115">MFKEICEKDICTLQWLSDKSRPSNDSPNIRFLYLFEVVNFMKLKKMKKKTVENKESYNFEVNGKFSAFWNTGAAQFTSNGMLCLYNGGLKFFEIESGKISDAVERIESEEVISFLVAEDGDTLVTATKHGFMRHYQLSTKHFVKGWKSGHIGMVNCMAFDPTTTLLATGGSDSTVIVWDIVRKYITHHLKGGRGVYSKVTIQKLKDVYHVFGAADDYNIHVWNLNTKQHVISLTGHFSTVTSLIFFKENSQMLSSSRDKVVMLWDLTSFKLLKTIPVFETVEACLLVPEKLSLTDVSLSDNDTYFITAGDKGVLKVWSSLSGKCVFEQTDSSIVLSEESEYQGPLITQATYVPFLEAIAVGNYEHNIILYSIENFTIKNQFIGHIDDVLSLKYIGRKDDQLAVATNSSQIKLFQLPSFSCQLLNGHNDIVVTIDGFPNHPHILVSGSKDNNVRVWNLKSDAAVINSVYIGYGHTDSVTAVCCCRGKSKFFASGSEDTTLKLWEIPEKKPLVALKLLVAPYKTVKAHDKLINSIDISENDQYIASGSQDHTAKIWNSSELSLLGTLRGHKKGVWCVKFSPVDLAVATSAETIRIWSLLDYSCLKVFDGHEASILQITFLSRGTQLLSSAADGIINLWSIKNNICIKSFAEHSERVWTIATSSTEDYFVSGGADSCLIVWKDITEIEKQAKIAEKEDYVLQEQELFNLVHEKKWTKALGMAITLDKPFQAYHIIEEILLNNGEATFENVLSNTRQDQRESLMVFSFEWLTNSRRYYTAVLVMNFFYRNYLSDELLKMPNMCTYIAQAMPYLDRHFKRVSRRSQGLHILNLLPDK</sequence>
<dbReference type="Pfam" id="PF08625">
    <property type="entry name" value="Utp13"/>
    <property type="match status" value="1"/>
</dbReference>
<dbReference type="SUPFAM" id="SSF50978">
    <property type="entry name" value="WD40 repeat-like"/>
    <property type="match status" value="2"/>
</dbReference>
<protein>
    <submittedName>
        <fullName evidence="7">Transducin beta-like protein 3</fullName>
    </submittedName>
</protein>
<dbReference type="PANTHER" id="PTHR19854:SF15">
    <property type="entry name" value="TRANSDUCIN BETA-LIKE PROTEIN 3"/>
    <property type="match status" value="1"/>
</dbReference>
<dbReference type="PROSITE" id="PS50082">
    <property type="entry name" value="WD_REPEATS_2"/>
    <property type="match status" value="8"/>
</dbReference>
<dbReference type="InterPro" id="IPR019775">
    <property type="entry name" value="WD40_repeat_CS"/>
</dbReference>
<feature type="domain" description="U3 small nucleolar RNA-associated protein 13 C-terminal" evidence="6">
    <location>
        <begin position="700"/>
        <end position="827"/>
    </location>
</feature>